<dbReference type="RefSeq" id="WP_207335919.1">
    <property type="nucleotide sequence ID" value="NZ_JAFMYU010000009.1"/>
</dbReference>
<reference evidence="6 7" key="1">
    <citation type="submission" date="2021-03" db="EMBL/GenBank/DDBJ databases">
        <title>Fibrella sp. HMF5036 genome sequencing and assembly.</title>
        <authorList>
            <person name="Kang H."/>
            <person name="Kim H."/>
            <person name="Bae S."/>
            <person name="Joh K."/>
        </authorList>
    </citation>
    <scope>NUCLEOTIDE SEQUENCE [LARGE SCALE GENOMIC DNA]</scope>
    <source>
        <strain evidence="6 7">HMF5036</strain>
    </source>
</reference>
<evidence type="ECO:0000256" key="4">
    <source>
        <dbReference type="SAM" id="SignalP"/>
    </source>
</evidence>
<evidence type="ECO:0000256" key="3">
    <source>
        <dbReference type="ARBA" id="ARBA00023237"/>
    </source>
</evidence>
<keyword evidence="4" id="KW-0732">Signal</keyword>
<protein>
    <submittedName>
        <fullName evidence="6">Carboxypeptidase-like regulatory domain-containing protein</fullName>
    </submittedName>
</protein>
<dbReference type="GO" id="GO:0004180">
    <property type="term" value="F:carboxypeptidase activity"/>
    <property type="evidence" value="ECO:0007669"/>
    <property type="project" value="UniProtKB-KW"/>
</dbReference>
<keyword evidence="2" id="KW-0472">Membrane</keyword>
<dbReference type="Pfam" id="PF13715">
    <property type="entry name" value="CarbopepD_reg_2"/>
    <property type="match status" value="1"/>
</dbReference>
<comment type="subcellular location">
    <subcellularLocation>
        <location evidence="1">Cell outer membrane</location>
    </subcellularLocation>
</comment>
<dbReference type="Pfam" id="PF07715">
    <property type="entry name" value="Plug"/>
    <property type="match status" value="1"/>
</dbReference>
<dbReference type="SUPFAM" id="SSF56935">
    <property type="entry name" value="Porins"/>
    <property type="match status" value="1"/>
</dbReference>
<sequence>MSVPLKPFFTRSTLLLLLCLLAQCATAQTKVTISGTIKDARNGESLLGATAFAKGEAGSAGAAANAYGFYSITLPPGSYTLTAQFVGYTQKSLPVTLQANQTLDIELSDEGIALQEVQVKADREEDPITRNQIGAEKLNIQTISTIPVLFGEKDILKTIQLLPGVKSAGEGNSGFFVRGGAADQNLILLDEATVYNASHLLGFFSVFNSDALKDATLYKGGIPAEYGGRLSSVLDIKMKEGNNRKFGVTAGIGVIASRLTVEGPLGPHKSQPARGSFIVSGRRTYADLLLKGVQDSTVNQSKLFFYDLNAKANYKLNDKNWLYASGYFGTDVLGVGNLFGIEWGNATATLRWNHVFNNKLFLNSSLIYSNYRYQIGLGGGNAKVTIDSRIKDWNLKEDFEYYANDRSTFRFGVNAIHHTIQPGAATTGTESGFNPVSLTEKYALESAIYGAHEYRVSEQFTVKYGLRVSAFTTLGPGTYFDFNTDRSIARTYQYTSGQFVNTYVNAQPRLALNYVVNPQSSVKFAYERNAQNLHLLSNSTASNPTDLWIPSSNNVKPELADQLSVGYFRTIGENQFQFSAETYYKQLQNQIDYRNGAEIRVNEQVEADLIYGKGRAYGLELSLKKNAGRFTGWISYTLSRTERQFDAVNRGEWFAARQDRTHDIALVGTYKLSDKLLLAGNFIYYTGNAVTFPVGKYFLNGQAISLYSDRNSQRMPAYHRLDLSLTWYRRRTADTERSWNFSVYNAYGRENPYTISFRANADDPTRTEAVQTTLFRWVPSVTYNIKF</sequence>
<dbReference type="GO" id="GO:0009279">
    <property type="term" value="C:cell outer membrane"/>
    <property type="evidence" value="ECO:0007669"/>
    <property type="project" value="UniProtKB-SubCell"/>
</dbReference>
<comment type="caution">
    <text evidence="6">The sequence shown here is derived from an EMBL/GenBank/DDBJ whole genome shotgun (WGS) entry which is preliminary data.</text>
</comment>
<dbReference type="Gene3D" id="2.60.40.1120">
    <property type="entry name" value="Carboxypeptidase-like, regulatory domain"/>
    <property type="match status" value="1"/>
</dbReference>
<organism evidence="6 7">
    <name type="scientific">Fibrella aquatilis</name>
    <dbReference type="NCBI Taxonomy" id="2817059"/>
    <lineage>
        <taxon>Bacteria</taxon>
        <taxon>Pseudomonadati</taxon>
        <taxon>Bacteroidota</taxon>
        <taxon>Cytophagia</taxon>
        <taxon>Cytophagales</taxon>
        <taxon>Spirosomataceae</taxon>
        <taxon>Fibrella</taxon>
    </lineage>
</organism>
<dbReference type="Gene3D" id="2.170.130.10">
    <property type="entry name" value="TonB-dependent receptor, plug domain"/>
    <property type="match status" value="1"/>
</dbReference>
<evidence type="ECO:0000313" key="7">
    <source>
        <dbReference type="Proteomes" id="UP000664795"/>
    </source>
</evidence>
<keyword evidence="3" id="KW-0998">Cell outer membrane</keyword>
<dbReference type="InterPro" id="IPR012910">
    <property type="entry name" value="Plug_dom"/>
</dbReference>
<dbReference type="InterPro" id="IPR036942">
    <property type="entry name" value="Beta-barrel_TonB_sf"/>
</dbReference>
<evidence type="ECO:0000313" key="6">
    <source>
        <dbReference type="EMBL" id="MBO0931951.1"/>
    </source>
</evidence>
<dbReference type="Gene3D" id="2.40.170.20">
    <property type="entry name" value="TonB-dependent receptor, beta-barrel domain"/>
    <property type="match status" value="1"/>
</dbReference>
<feature type="domain" description="TonB-dependent receptor plug" evidence="5">
    <location>
        <begin position="153"/>
        <end position="229"/>
    </location>
</feature>
<dbReference type="AlphaFoldDB" id="A0A939G4W9"/>
<keyword evidence="6" id="KW-0121">Carboxypeptidase</keyword>
<accession>A0A939G4W9</accession>
<dbReference type="Proteomes" id="UP000664795">
    <property type="component" value="Unassembled WGS sequence"/>
</dbReference>
<name>A0A939G4W9_9BACT</name>
<keyword evidence="6" id="KW-0378">Hydrolase</keyword>
<dbReference type="SUPFAM" id="SSF49464">
    <property type="entry name" value="Carboxypeptidase regulatory domain-like"/>
    <property type="match status" value="1"/>
</dbReference>
<evidence type="ECO:0000256" key="2">
    <source>
        <dbReference type="ARBA" id="ARBA00023136"/>
    </source>
</evidence>
<keyword evidence="6" id="KW-0645">Protease</keyword>
<evidence type="ECO:0000259" key="5">
    <source>
        <dbReference type="Pfam" id="PF07715"/>
    </source>
</evidence>
<keyword evidence="7" id="KW-1185">Reference proteome</keyword>
<evidence type="ECO:0000256" key="1">
    <source>
        <dbReference type="ARBA" id="ARBA00004442"/>
    </source>
</evidence>
<dbReference type="InterPro" id="IPR008969">
    <property type="entry name" value="CarboxyPept-like_regulatory"/>
</dbReference>
<feature type="chain" id="PRO_5037968286" evidence="4">
    <location>
        <begin position="28"/>
        <end position="787"/>
    </location>
</feature>
<gene>
    <name evidence="6" type="ORF">J2I48_13155</name>
</gene>
<proteinExistence type="predicted"/>
<feature type="signal peptide" evidence="4">
    <location>
        <begin position="1"/>
        <end position="27"/>
    </location>
</feature>
<dbReference type="EMBL" id="JAFMYU010000009">
    <property type="protein sequence ID" value="MBO0931951.1"/>
    <property type="molecule type" value="Genomic_DNA"/>
</dbReference>
<dbReference type="InterPro" id="IPR037066">
    <property type="entry name" value="Plug_dom_sf"/>
</dbReference>